<name>A0AAW8JAS9_9GAMM</name>
<proteinExistence type="predicted"/>
<evidence type="ECO:0000313" key="2">
    <source>
        <dbReference type="Proteomes" id="UP001243844"/>
    </source>
</evidence>
<dbReference type="AlphaFoldDB" id="A0AAW8JAS9"/>
<evidence type="ECO:0000313" key="1">
    <source>
        <dbReference type="EMBL" id="MDQ8935781.1"/>
    </source>
</evidence>
<dbReference type="RefSeq" id="WP_308981444.1">
    <property type="nucleotide sequence ID" value="NZ_JAVIDL010000013.1"/>
</dbReference>
<protein>
    <submittedName>
        <fullName evidence="1">DUF2946 domain-containing protein</fullName>
    </submittedName>
</protein>
<organism evidence="1 2">
    <name type="scientific">Acinetobacter rudis</name>
    <dbReference type="NCBI Taxonomy" id="632955"/>
    <lineage>
        <taxon>Bacteria</taxon>
        <taxon>Pseudomonadati</taxon>
        <taxon>Pseudomonadota</taxon>
        <taxon>Gammaproteobacteria</taxon>
        <taxon>Moraxellales</taxon>
        <taxon>Moraxellaceae</taxon>
        <taxon>Acinetobacter</taxon>
    </lineage>
</organism>
<accession>A0AAW8JAS9</accession>
<gene>
    <name evidence="1" type="ORF">RFH47_08565</name>
</gene>
<reference evidence="1" key="1">
    <citation type="submission" date="2023-08" db="EMBL/GenBank/DDBJ databases">
        <title>Emergence of clinically-relevant ST2 carbapenem-resistant Acinetobacter baumannii strains in hospital sewages in Zhejiang, East of China.</title>
        <authorList>
            <person name="Kaichao C."/>
            <person name="Zhang R."/>
        </authorList>
    </citation>
    <scope>NUCLEOTIDE SEQUENCE</scope>
    <source>
        <strain evidence="1">M-RB-37</strain>
    </source>
</reference>
<comment type="caution">
    <text evidence="1">The sequence shown here is derived from an EMBL/GenBank/DDBJ whole genome shotgun (WGS) entry which is preliminary data.</text>
</comment>
<dbReference type="Proteomes" id="UP001243844">
    <property type="component" value="Unassembled WGS sequence"/>
</dbReference>
<dbReference type="EMBL" id="JAVIDL010000013">
    <property type="protein sequence ID" value="MDQ8935781.1"/>
    <property type="molecule type" value="Genomic_DNA"/>
</dbReference>
<sequence>MLRTSGILLALATVLLQFAVFLQPLLPEQYQIAPVCELISQVIKAKKTSQDHNNDSSEQHSVIHHDLEHLNISQDHSSSGHSHHDLTHQCQYCTIYGNLHLPPEIDLKEILVRIQVRLLAYSESFKHIYFELQRLYLLPQGRAPPNTLQLSIV</sequence>